<feature type="compositionally biased region" description="Basic and acidic residues" evidence="1">
    <location>
        <begin position="307"/>
        <end position="325"/>
    </location>
</feature>
<feature type="chain" id="PRO_5042898800" evidence="3">
    <location>
        <begin position="26"/>
        <end position="513"/>
    </location>
</feature>
<dbReference type="Proteomes" id="UP001304895">
    <property type="component" value="Unassembled WGS sequence"/>
</dbReference>
<gene>
    <name evidence="4" type="ORF">BT67DRAFT_433135</name>
</gene>
<feature type="compositionally biased region" description="Low complexity" evidence="1">
    <location>
        <begin position="437"/>
        <end position="459"/>
    </location>
</feature>
<name>A0AAN6ZFD7_9PEZI</name>
<feature type="transmembrane region" description="Helical" evidence="2">
    <location>
        <begin position="186"/>
        <end position="209"/>
    </location>
</feature>
<evidence type="ECO:0000256" key="3">
    <source>
        <dbReference type="SAM" id="SignalP"/>
    </source>
</evidence>
<feature type="region of interest" description="Disordered" evidence="1">
    <location>
        <begin position="218"/>
        <end position="383"/>
    </location>
</feature>
<reference evidence="4" key="1">
    <citation type="journal article" date="2023" name="Mol. Phylogenet. Evol.">
        <title>Genome-scale phylogeny and comparative genomics of the fungal order Sordariales.</title>
        <authorList>
            <person name="Hensen N."/>
            <person name="Bonometti L."/>
            <person name="Westerberg I."/>
            <person name="Brannstrom I.O."/>
            <person name="Guillou S."/>
            <person name="Cros-Aarteil S."/>
            <person name="Calhoun S."/>
            <person name="Haridas S."/>
            <person name="Kuo A."/>
            <person name="Mondo S."/>
            <person name="Pangilinan J."/>
            <person name="Riley R."/>
            <person name="LaButti K."/>
            <person name="Andreopoulos B."/>
            <person name="Lipzen A."/>
            <person name="Chen C."/>
            <person name="Yan M."/>
            <person name="Daum C."/>
            <person name="Ng V."/>
            <person name="Clum A."/>
            <person name="Steindorff A."/>
            <person name="Ohm R.A."/>
            <person name="Martin F."/>
            <person name="Silar P."/>
            <person name="Natvig D.O."/>
            <person name="Lalanne C."/>
            <person name="Gautier V."/>
            <person name="Ament-Velasquez S.L."/>
            <person name="Kruys A."/>
            <person name="Hutchinson M.I."/>
            <person name="Powell A.J."/>
            <person name="Barry K."/>
            <person name="Miller A.N."/>
            <person name="Grigoriev I.V."/>
            <person name="Debuchy R."/>
            <person name="Gladieux P."/>
            <person name="Hiltunen Thoren M."/>
            <person name="Johannesson H."/>
        </authorList>
    </citation>
    <scope>NUCLEOTIDE SEQUENCE</scope>
    <source>
        <strain evidence="4">CBS 123565</strain>
    </source>
</reference>
<dbReference type="AlphaFoldDB" id="A0AAN6ZFD7"/>
<reference evidence="4" key="2">
    <citation type="submission" date="2023-05" db="EMBL/GenBank/DDBJ databases">
        <authorList>
            <consortium name="Lawrence Berkeley National Laboratory"/>
            <person name="Steindorff A."/>
            <person name="Hensen N."/>
            <person name="Bonometti L."/>
            <person name="Westerberg I."/>
            <person name="Brannstrom I.O."/>
            <person name="Guillou S."/>
            <person name="Cros-Aarteil S."/>
            <person name="Calhoun S."/>
            <person name="Haridas S."/>
            <person name="Kuo A."/>
            <person name="Mondo S."/>
            <person name="Pangilinan J."/>
            <person name="Riley R."/>
            <person name="Labutti K."/>
            <person name="Andreopoulos B."/>
            <person name="Lipzen A."/>
            <person name="Chen C."/>
            <person name="Yanf M."/>
            <person name="Daum C."/>
            <person name="Ng V."/>
            <person name="Clum A."/>
            <person name="Ohm R."/>
            <person name="Martin F."/>
            <person name="Silar P."/>
            <person name="Natvig D."/>
            <person name="Lalanne C."/>
            <person name="Gautier V."/>
            <person name="Ament-Velasquez S.L."/>
            <person name="Kruys A."/>
            <person name="Hutchinson M.I."/>
            <person name="Powell A.J."/>
            <person name="Barry K."/>
            <person name="Miller A.N."/>
            <person name="Grigoriev I.V."/>
            <person name="Debuchy R."/>
            <person name="Gladieux P."/>
            <person name="Thoren M.H."/>
            <person name="Johannesson H."/>
        </authorList>
    </citation>
    <scope>NUCLEOTIDE SEQUENCE</scope>
    <source>
        <strain evidence="4">CBS 123565</strain>
    </source>
</reference>
<feature type="compositionally biased region" description="Basic and acidic residues" evidence="1">
    <location>
        <begin position="218"/>
        <end position="227"/>
    </location>
</feature>
<organism evidence="4 5">
    <name type="scientific">Trichocladium antarcticum</name>
    <dbReference type="NCBI Taxonomy" id="1450529"/>
    <lineage>
        <taxon>Eukaryota</taxon>
        <taxon>Fungi</taxon>
        <taxon>Dikarya</taxon>
        <taxon>Ascomycota</taxon>
        <taxon>Pezizomycotina</taxon>
        <taxon>Sordariomycetes</taxon>
        <taxon>Sordariomycetidae</taxon>
        <taxon>Sordariales</taxon>
        <taxon>Chaetomiaceae</taxon>
        <taxon>Trichocladium</taxon>
    </lineage>
</organism>
<feature type="compositionally biased region" description="Polar residues" evidence="1">
    <location>
        <begin position="340"/>
        <end position="349"/>
    </location>
</feature>
<evidence type="ECO:0000313" key="4">
    <source>
        <dbReference type="EMBL" id="KAK4135681.1"/>
    </source>
</evidence>
<feature type="signal peptide" evidence="3">
    <location>
        <begin position="1"/>
        <end position="25"/>
    </location>
</feature>
<feature type="region of interest" description="Disordered" evidence="1">
    <location>
        <begin position="399"/>
        <end position="513"/>
    </location>
</feature>
<protein>
    <submittedName>
        <fullName evidence="4">Uncharacterized protein</fullName>
    </submittedName>
</protein>
<accession>A0AAN6ZFD7</accession>
<feature type="compositionally biased region" description="Gly residues" evidence="1">
    <location>
        <begin position="474"/>
        <end position="489"/>
    </location>
</feature>
<keyword evidence="2" id="KW-1133">Transmembrane helix</keyword>
<feature type="compositionally biased region" description="Low complexity" evidence="1">
    <location>
        <begin position="228"/>
        <end position="238"/>
    </location>
</feature>
<sequence length="513" mass="52873">MRSVWSCSSCVALLFIALLGREATASRPGRPWKDDVHRVTKAQVTAQPAHLARRDEGGACPAAHAPCPAALGGGCCPSRYACAADSCYATTAGPTTACGKSGYFACAATDGEPVTSTVTQTLTTTSGTQTVTTTQTAVTVATPTRPSGSVTDDANIAVKFIPTTVPKVPASSQSGEPDGGGLSGGALGGIIAGVVVLLIVVVVAAFFIIRRLKHVEDVMESRRDSSSAKKTQSQSQAQMEHYGRHLHSPDDDMSLSIDPLMVPTNTTNNTSAAGTPQPGTNPQGRTDSVAGFVSPSPNLFNTGAFPDARHARPDSNQDGYFDPHRQQQQPMLPARMRGSADSTRTTTHNGYVYARHWRHQSNTSELSADGSDTGGGGASANANANAPAELVGSRTTGAYVELPSSDPHAPAPTPQTHHGRPRSGSSPVLGYAHVCRGSDAADSPASPASPGSPGSPRSPGIGGLGSLDEEGEGILHGPGEFGREAGQGGGRREGTQTGQGLWQGREGVQQRWV</sequence>
<evidence type="ECO:0000313" key="5">
    <source>
        <dbReference type="Proteomes" id="UP001304895"/>
    </source>
</evidence>
<keyword evidence="2" id="KW-0472">Membrane</keyword>
<comment type="caution">
    <text evidence="4">The sequence shown here is derived from an EMBL/GenBank/DDBJ whole genome shotgun (WGS) entry which is preliminary data.</text>
</comment>
<dbReference type="EMBL" id="MU853405">
    <property type="protein sequence ID" value="KAK4135681.1"/>
    <property type="molecule type" value="Genomic_DNA"/>
</dbReference>
<proteinExistence type="predicted"/>
<keyword evidence="5" id="KW-1185">Reference proteome</keyword>
<keyword evidence="2" id="KW-0812">Transmembrane</keyword>
<feature type="compositionally biased region" description="Polar residues" evidence="1">
    <location>
        <begin position="271"/>
        <end position="286"/>
    </location>
</feature>
<evidence type="ECO:0000256" key="2">
    <source>
        <dbReference type="SAM" id="Phobius"/>
    </source>
</evidence>
<feature type="compositionally biased region" description="Basic and acidic residues" evidence="1">
    <location>
        <begin position="241"/>
        <end position="250"/>
    </location>
</feature>
<keyword evidence="3" id="KW-0732">Signal</keyword>
<evidence type="ECO:0000256" key="1">
    <source>
        <dbReference type="SAM" id="MobiDB-lite"/>
    </source>
</evidence>